<proteinExistence type="predicted"/>
<protein>
    <submittedName>
        <fullName evidence="2">Uncharacterized protein</fullName>
    </submittedName>
</protein>
<evidence type="ECO:0000313" key="2">
    <source>
        <dbReference type="EMBL" id="KFL62475.1"/>
    </source>
</evidence>
<feature type="compositionally biased region" description="Basic residues" evidence="1">
    <location>
        <begin position="15"/>
        <end position="38"/>
    </location>
</feature>
<sequence>MVACRTAGGREVTAPKKRQGTKRPKKKKNKKKKKKQNKTNKSPEGEKSTDITSFYLFTFYFSPFSLRSSFSFTGFPPWEILTIPCPPFERVFFHPPKIGLIVLDFCADVHTLLTDLTRQFHILPSSFVFRLHYCLVKGEW</sequence>
<dbReference type="Proteomes" id="UP000008864">
    <property type="component" value="Unassembled WGS sequence"/>
</dbReference>
<name>A0A080WQ20_TRIRC</name>
<dbReference type="VEuPathDB" id="FungiDB:TERG_12456"/>
<keyword evidence="3" id="KW-1185">Reference proteome</keyword>
<dbReference type="InParanoid" id="A0A080WQ20"/>
<dbReference type="AlphaFoldDB" id="A0A080WQ20"/>
<dbReference type="EMBL" id="GG700655">
    <property type="protein sequence ID" value="KFL62475.1"/>
    <property type="molecule type" value="Genomic_DNA"/>
</dbReference>
<reference evidence="3" key="1">
    <citation type="journal article" date="2012" name="MBio">
        <title>Comparative genome analysis of Trichophyton rubrum and related dermatophytes reveals candidate genes involved in infection.</title>
        <authorList>
            <person name="Martinez D.A."/>
            <person name="Oliver B.G."/>
            <person name="Graeser Y."/>
            <person name="Goldberg J.M."/>
            <person name="Li W."/>
            <person name="Martinez-Rossi N.M."/>
            <person name="Monod M."/>
            <person name="Shelest E."/>
            <person name="Barton R.C."/>
            <person name="Birch E."/>
            <person name="Brakhage A.A."/>
            <person name="Chen Z."/>
            <person name="Gurr S.J."/>
            <person name="Heiman D."/>
            <person name="Heitman J."/>
            <person name="Kosti I."/>
            <person name="Rossi A."/>
            <person name="Saif S."/>
            <person name="Samalova M."/>
            <person name="Saunders C.W."/>
            <person name="Shea T."/>
            <person name="Summerbell R.C."/>
            <person name="Xu J."/>
            <person name="Young S."/>
            <person name="Zeng Q."/>
            <person name="Birren B.W."/>
            <person name="Cuomo C.A."/>
            <person name="White T.C."/>
        </authorList>
    </citation>
    <scope>NUCLEOTIDE SEQUENCE [LARGE SCALE GENOMIC DNA]</scope>
    <source>
        <strain evidence="3">ATCC MYA-4607 / CBS 118892</strain>
    </source>
</reference>
<organism evidence="2 3">
    <name type="scientific">Trichophyton rubrum (strain ATCC MYA-4607 / CBS 118892)</name>
    <name type="common">Athlete's foot fungus</name>
    <dbReference type="NCBI Taxonomy" id="559305"/>
    <lineage>
        <taxon>Eukaryota</taxon>
        <taxon>Fungi</taxon>
        <taxon>Dikarya</taxon>
        <taxon>Ascomycota</taxon>
        <taxon>Pezizomycotina</taxon>
        <taxon>Eurotiomycetes</taxon>
        <taxon>Eurotiomycetidae</taxon>
        <taxon>Onygenales</taxon>
        <taxon>Arthrodermataceae</taxon>
        <taxon>Trichophyton</taxon>
    </lineage>
</organism>
<dbReference type="GeneID" id="71777645"/>
<accession>A0A080WQ20</accession>
<evidence type="ECO:0000313" key="3">
    <source>
        <dbReference type="Proteomes" id="UP000008864"/>
    </source>
</evidence>
<gene>
    <name evidence="2" type="ORF">TERG_12456</name>
</gene>
<feature type="region of interest" description="Disordered" evidence="1">
    <location>
        <begin position="1"/>
        <end position="48"/>
    </location>
</feature>
<dbReference type="RefSeq" id="XP_047607047.1">
    <property type="nucleotide sequence ID" value="XM_047751411.1"/>
</dbReference>
<evidence type="ECO:0000256" key="1">
    <source>
        <dbReference type="SAM" id="MobiDB-lite"/>
    </source>
</evidence>
<dbReference type="HOGENOM" id="CLU_1846552_0_0_1"/>